<sequence length="67" mass="7192">MDGAAVNEMDPRAPFISIPDSIDSRNFPMKRSSRASFPGAKASGSAVRKSKDGSTKAITVFRLCFVI</sequence>
<evidence type="ECO:0000313" key="3">
    <source>
        <dbReference type="Proteomes" id="UP000820818"/>
    </source>
</evidence>
<reference evidence="2" key="1">
    <citation type="submission" date="2022-05" db="EMBL/GenBank/DDBJ databases">
        <title>A multi-omics perspective on studying reproductive biology in Daphnia sinensis.</title>
        <authorList>
            <person name="Jia J."/>
        </authorList>
    </citation>
    <scope>NUCLEOTIDE SEQUENCE</scope>
    <source>
        <strain evidence="2">WSL</strain>
    </source>
</reference>
<protein>
    <submittedName>
        <fullName evidence="2">Uncharacterized protein</fullName>
    </submittedName>
</protein>
<keyword evidence="3" id="KW-1185">Reference proteome</keyword>
<proteinExistence type="predicted"/>
<feature type="region of interest" description="Disordered" evidence="1">
    <location>
        <begin position="24"/>
        <end position="52"/>
    </location>
</feature>
<dbReference type="Proteomes" id="UP000820818">
    <property type="component" value="Unassembled WGS sequence"/>
</dbReference>
<comment type="caution">
    <text evidence="2">The sequence shown here is derived from an EMBL/GenBank/DDBJ whole genome shotgun (WGS) entry which is preliminary data.</text>
</comment>
<name>A0AAD5PLF4_9CRUS</name>
<gene>
    <name evidence="2" type="ORF">GHT06_006220</name>
</gene>
<evidence type="ECO:0000313" key="2">
    <source>
        <dbReference type="EMBL" id="KAI9550667.1"/>
    </source>
</evidence>
<organism evidence="2 3">
    <name type="scientific">Daphnia sinensis</name>
    <dbReference type="NCBI Taxonomy" id="1820382"/>
    <lineage>
        <taxon>Eukaryota</taxon>
        <taxon>Metazoa</taxon>
        <taxon>Ecdysozoa</taxon>
        <taxon>Arthropoda</taxon>
        <taxon>Crustacea</taxon>
        <taxon>Branchiopoda</taxon>
        <taxon>Diplostraca</taxon>
        <taxon>Cladocera</taxon>
        <taxon>Anomopoda</taxon>
        <taxon>Daphniidae</taxon>
        <taxon>Daphnia</taxon>
        <taxon>Daphnia similis group</taxon>
    </lineage>
</organism>
<dbReference type="EMBL" id="WJBH02000106">
    <property type="protein sequence ID" value="KAI9550667.1"/>
    <property type="molecule type" value="Genomic_DNA"/>
</dbReference>
<dbReference type="AlphaFoldDB" id="A0AAD5PLF4"/>
<evidence type="ECO:0000256" key="1">
    <source>
        <dbReference type="SAM" id="MobiDB-lite"/>
    </source>
</evidence>
<accession>A0AAD5PLF4</accession>